<dbReference type="AlphaFoldDB" id="A0A094Q5G3"/>
<accession>A0A094Q5G3</accession>
<reference evidence="1" key="1">
    <citation type="submission" date="2014-06" db="EMBL/GenBank/DDBJ databases">
        <title>Key roles for freshwater Actinobacteria revealed by deep metagenomic sequencing.</title>
        <authorList>
            <person name="Ghai R."/>
            <person name="Mizuno C.M."/>
            <person name="Picazo A."/>
            <person name="Camacho A."/>
            <person name="Rodriguez-Valera F."/>
        </authorList>
    </citation>
    <scope>NUCLEOTIDE SEQUENCE</scope>
</reference>
<organism evidence="1">
    <name type="scientific">freshwater metagenome</name>
    <dbReference type="NCBI Taxonomy" id="449393"/>
    <lineage>
        <taxon>unclassified sequences</taxon>
        <taxon>metagenomes</taxon>
        <taxon>ecological metagenomes</taxon>
    </lineage>
</organism>
<gene>
    <name evidence="1" type="ORF">GM51_6670</name>
</gene>
<dbReference type="Gene3D" id="3.20.10.10">
    <property type="entry name" value="D-amino Acid Aminotransferase, subunit A, domain 2"/>
    <property type="match status" value="1"/>
</dbReference>
<dbReference type="InterPro" id="IPR043132">
    <property type="entry name" value="BCAT-like_C"/>
</dbReference>
<evidence type="ECO:0000313" key="1">
    <source>
        <dbReference type="EMBL" id="KGA19390.1"/>
    </source>
</evidence>
<protein>
    <recommendedName>
        <fullName evidence="2">Aminotransferase class IV</fullName>
    </recommendedName>
</protein>
<name>A0A094Q5G3_9ZZZZ</name>
<evidence type="ECO:0008006" key="2">
    <source>
        <dbReference type="Google" id="ProtNLM"/>
    </source>
</evidence>
<dbReference type="InterPro" id="IPR001544">
    <property type="entry name" value="Aminotrans_IV"/>
</dbReference>
<dbReference type="SUPFAM" id="SSF56752">
    <property type="entry name" value="D-aminoacid aminotransferase-like PLP-dependent enzymes"/>
    <property type="match status" value="1"/>
</dbReference>
<dbReference type="EMBL" id="JNSL01000031">
    <property type="protein sequence ID" value="KGA19390.1"/>
    <property type="molecule type" value="Genomic_DNA"/>
</dbReference>
<dbReference type="InterPro" id="IPR036038">
    <property type="entry name" value="Aminotransferase-like"/>
</dbReference>
<comment type="caution">
    <text evidence="1">The sequence shown here is derived from an EMBL/GenBank/DDBJ whole genome shotgun (WGS) entry which is preliminary data.</text>
</comment>
<dbReference type="Pfam" id="PF01063">
    <property type="entry name" value="Aminotran_4"/>
    <property type="match status" value="1"/>
</dbReference>
<sequence length="260" mass="28469">MTLTEGRYRWNGTQLRPAEGPKLALFVADSFLIHDGAVVAPELHRARFLRDADTQGMVNAPTAFVDAAFAALPASGLWFPRLDLTERGELELWIRPAPPLGSALTLWTSPDDPRTEPRIKGPDIPVLAQLREQAQEAGADEAVVVDSVGYVADGATTCFVWWRDEVLHVAPESVARIDSVTVRVVLTMANDMGCEIREEAVTPADLAGAELWALNALHGIRGVTRWLDGPSLLVNDARRDSWQKLYWSRGTIVGEGGTHE</sequence>
<proteinExistence type="predicted"/>
<dbReference type="GO" id="GO:0003824">
    <property type="term" value="F:catalytic activity"/>
    <property type="evidence" value="ECO:0007669"/>
    <property type="project" value="InterPro"/>
</dbReference>